<proteinExistence type="predicted"/>
<gene>
    <name evidence="2" type="ORF">NCI00_28950</name>
</gene>
<reference evidence="2 3" key="1">
    <citation type="submission" date="2022-06" db="EMBL/GenBank/DDBJ databases">
        <title>Runella sp. S5 genome sequencing.</title>
        <authorList>
            <person name="Park S."/>
        </authorList>
    </citation>
    <scope>NUCLEOTIDE SEQUENCE [LARGE SCALE GENOMIC DNA]</scope>
    <source>
        <strain evidence="2 3">S5</strain>
    </source>
</reference>
<accession>A0ABT1FXK4</accession>
<name>A0ABT1FXK4_9BACT</name>
<dbReference type="RefSeq" id="WP_253533401.1">
    <property type="nucleotide sequence ID" value="NZ_JAMZEL010000026.1"/>
</dbReference>
<dbReference type="Proteomes" id="UP001204772">
    <property type="component" value="Unassembled WGS sequence"/>
</dbReference>
<keyword evidence="1" id="KW-0472">Membrane</keyword>
<dbReference type="EMBL" id="JAMZEL010000026">
    <property type="protein sequence ID" value="MCP1386506.1"/>
    <property type="molecule type" value="Genomic_DNA"/>
</dbReference>
<keyword evidence="1" id="KW-1133">Transmembrane helix</keyword>
<feature type="transmembrane region" description="Helical" evidence="1">
    <location>
        <begin position="6"/>
        <end position="25"/>
    </location>
</feature>
<evidence type="ECO:0000313" key="2">
    <source>
        <dbReference type="EMBL" id="MCP1386506.1"/>
    </source>
</evidence>
<keyword evidence="1" id="KW-0812">Transmembrane</keyword>
<organism evidence="2 3">
    <name type="scientific">Runella salmonicolor</name>
    <dbReference type="NCBI Taxonomy" id="2950278"/>
    <lineage>
        <taxon>Bacteria</taxon>
        <taxon>Pseudomonadati</taxon>
        <taxon>Bacteroidota</taxon>
        <taxon>Cytophagia</taxon>
        <taxon>Cytophagales</taxon>
        <taxon>Spirosomataceae</taxon>
        <taxon>Runella</taxon>
    </lineage>
</organism>
<sequence length="153" mass="17448">MNKVGAKLIAVACTVGLLLVILWPVRLNWQKSPKDNFPLTHYPMFSQMREGKVTMTYLVGVQQDQRRVYLSYQLAGTGGMNQVRKLIRKRADKNPEKLCQQVAAQVARKSEYRGVEKVKILKSSFIFDTFFNGDTIPQKNEVLCTCNVNHPSE</sequence>
<keyword evidence="3" id="KW-1185">Reference proteome</keyword>
<protein>
    <submittedName>
        <fullName evidence="2">Uncharacterized protein</fullName>
    </submittedName>
</protein>
<evidence type="ECO:0000256" key="1">
    <source>
        <dbReference type="SAM" id="Phobius"/>
    </source>
</evidence>
<comment type="caution">
    <text evidence="2">The sequence shown here is derived from an EMBL/GenBank/DDBJ whole genome shotgun (WGS) entry which is preliminary data.</text>
</comment>
<evidence type="ECO:0000313" key="3">
    <source>
        <dbReference type="Proteomes" id="UP001204772"/>
    </source>
</evidence>